<name>A0AAX4J8J0_9MICR</name>
<accession>A0AAX4J8J0</accession>
<protein>
    <submittedName>
        <fullName evidence="1">Uncharacterized protein</fullName>
    </submittedName>
</protein>
<proteinExistence type="predicted"/>
<dbReference type="RefSeq" id="XP_065328396.1">
    <property type="nucleotide sequence ID" value="XM_065472324.1"/>
</dbReference>
<organism evidence="1 2">
    <name type="scientific">Vairimorpha necatrix</name>
    <dbReference type="NCBI Taxonomy" id="6039"/>
    <lineage>
        <taxon>Eukaryota</taxon>
        <taxon>Fungi</taxon>
        <taxon>Fungi incertae sedis</taxon>
        <taxon>Microsporidia</taxon>
        <taxon>Nosematidae</taxon>
        <taxon>Vairimorpha</taxon>
    </lineage>
</organism>
<dbReference type="EMBL" id="CP142726">
    <property type="protein sequence ID" value="WUR02251.1"/>
    <property type="molecule type" value="Genomic_DNA"/>
</dbReference>
<gene>
    <name evidence="1" type="ORF">VNE69_01190</name>
</gene>
<dbReference type="Proteomes" id="UP001334084">
    <property type="component" value="Chromosome 1"/>
</dbReference>
<sequence>MNLFYFLSASYTTEISSITSIYNLLANNEIRNEVCDTIKYSIENSPYIIIDATKDNNQYALINIKSDLIEIKTYLFSKITYFKPSWSVKNYTEEICACMVDHLIKICCDILKGPTHVYVNVFAGENGERNNNSRKEKEEQFVKFLRKYPSCFTFHLFNDLLKSIILPNTRKFYWKSIERKIYIFPLISSFDIIENLIYKEESIRKITKEMFDDKTTNENVKINKYIRKFVEYIILRIAVDSGYANKFVKFLFYQEICKKYNNGLLSHMLYFMINCCGSINFLNSLPVLNSILKKKGVIGSKKLKNLEDIKNYLETAIHDFNAEKYGCKKNKKIEKLSRSVLQLYYEQLNNEFIRELQCILRVTIKEQALLVFKLSEYLDTLFNLVFTRARFYFNLANTIDKKQPMKAFRVEFDFDIQNYKNKAYQKDFAYMKEVLNDVKYPEKNFVKFSRTLIVFLYQICKRQ</sequence>
<dbReference type="AlphaFoldDB" id="A0AAX4J8J0"/>
<keyword evidence="2" id="KW-1185">Reference proteome</keyword>
<dbReference type="GeneID" id="90540054"/>
<evidence type="ECO:0000313" key="1">
    <source>
        <dbReference type="EMBL" id="WUR02251.1"/>
    </source>
</evidence>
<evidence type="ECO:0000313" key="2">
    <source>
        <dbReference type="Proteomes" id="UP001334084"/>
    </source>
</evidence>
<reference evidence="1" key="1">
    <citation type="journal article" date="2024" name="BMC Genomics">
        <title>Functional annotation of a divergent genome using sequence and structure-based similarity.</title>
        <authorList>
            <person name="Svedberg D."/>
            <person name="Winiger R.R."/>
            <person name="Berg A."/>
            <person name="Sharma H."/>
            <person name="Tellgren-Roth C."/>
            <person name="Debrunner-Vossbrinck B.A."/>
            <person name="Vossbrinck C.R."/>
            <person name="Barandun J."/>
        </authorList>
    </citation>
    <scope>NUCLEOTIDE SEQUENCE</scope>
    <source>
        <strain evidence="1">Illinois isolate</strain>
    </source>
</reference>
<dbReference type="KEGG" id="vnx:VNE69_01190"/>